<protein>
    <submittedName>
        <fullName evidence="4">Uncharacterized protein</fullName>
    </submittedName>
</protein>
<evidence type="ECO:0000256" key="3">
    <source>
        <dbReference type="SAM" id="MobiDB-lite"/>
    </source>
</evidence>
<sequence>MVAAALGRKVTLVALFGEHDGDVTHAREITFLEQLLREITCSGGKSSVEVANYLQKELAGKLGYERGSITRKEKYGMVSRTDDCVPSEDNKLGKENGINSG</sequence>
<comment type="caution">
    <text evidence="4">The sequence shown here is derived from an EMBL/GenBank/DDBJ whole genome shotgun (WGS) entry which is preliminary data.</text>
</comment>
<evidence type="ECO:0000256" key="1">
    <source>
        <dbReference type="ARBA" id="ARBA00004370"/>
    </source>
</evidence>
<feature type="region of interest" description="Disordered" evidence="3">
    <location>
        <begin position="80"/>
        <end position="101"/>
    </location>
</feature>
<dbReference type="GO" id="GO:0016020">
    <property type="term" value="C:membrane"/>
    <property type="evidence" value="ECO:0007669"/>
    <property type="project" value="UniProtKB-SubCell"/>
</dbReference>
<keyword evidence="2" id="KW-0472">Membrane</keyword>
<accession>A0AAD8U4J9</accession>
<proteinExistence type="predicted"/>
<keyword evidence="5" id="KW-1185">Reference proteome</keyword>
<name>A0AAD8U4J9_LOLMU</name>
<organism evidence="4 5">
    <name type="scientific">Lolium multiflorum</name>
    <name type="common">Italian ryegrass</name>
    <name type="synonym">Lolium perenne subsp. multiflorum</name>
    <dbReference type="NCBI Taxonomy" id="4521"/>
    <lineage>
        <taxon>Eukaryota</taxon>
        <taxon>Viridiplantae</taxon>
        <taxon>Streptophyta</taxon>
        <taxon>Embryophyta</taxon>
        <taxon>Tracheophyta</taxon>
        <taxon>Spermatophyta</taxon>
        <taxon>Magnoliopsida</taxon>
        <taxon>Liliopsida</taxon>
        <taxon>Poales</taxon>
        <taxon>Poaceae</taxon>
        <taxon>BOP clade</taxon>
        <taxon>Pooideae</taxon>
        <taxon>Poodae</taxon>
        <taxon>Poeae</taxon>
        <taxon>Poeae Chloroplast Group 2 (Poeae type)</taxon>
        <taxon>Loliodinae</taxon>
        <taxon>Loliinae</taxon>
        <taxon>Lolium</taxon>
    </lineage>
</organism>
<feature type="compositionally biased region" description="Basic and acidic residues" evidence="3">
    <location>
        <begin position="80"/>
        <end position="94"/>
    </location>
</feature>
<evidence type="ECO:0000313" key="5">
    <source>
        <dbReference type="Proteomes" id="UP001231189"/>
    </source>
</evidence>
<evidence type="ECO:0000313" key="4">
    <source>
        <dbReference type="EMBL" id="KAK1697748.1"/>
    </source>
</evidence>
<dbReference type="GO" id="GO:0090447">
    <property type="term" value="F:glycerol-3-phosphate 2-O-acyltransferase activity"/>
    <property type="evidence" value="ECO:0007669"/>
    <property type="project" value="TreeGrafter"/>
</dbReference>
<evidence type="ECO:0000256" key="2">
    <source>
        <dbReference type="ARBA" id="ARBA00023136"/>
    </source>
</evidence>
<dbReference type="AlphaFoldDB" id="A0AAD8U4J9"/>
<comment type="subcellular location">
    <subcellularLocation>
        <location evidence="1">Membrane</location>
    </subcellularLocation>
</comment>
<reference evidence="4" key="1">
    <citation type="submission" date="2023-07" db="EMBL/GenBank/DDBJ databases">
        <title>A chromosome-level genome assembly of Lolium multiflorum.</title>
        <authorList>
            <person name="Chen Y."/>
            <person name="Copetti D."/>
            <person name="Kolliker R."/>
            <person name="Studer B."/>
        </authorList>
    </citation>
    <scope>NUCLEOTIDE SEQUENCE</scope>
    <source>
        <strain evidence="4">02402/16</strain>
        <tissue evidence="4">Leaf</tissue>
    </source>
</reference>
<dbReference type="Proteomes" id="UP001231189">
    <property type="component" value="Unassembled WGS sequence"/>
</dbReference>
<dbReference type="PANTHER" id="PTHR15486:SF49">
    <property type="entry name" value="GLYCEROL-3-PHOSPHATE 2-O-ACYLTRANSFERASE 6"/>
    <property type="match status" value="1"/>
</dbReference>
<dbReference type="GO" id="GO:0016791">
    <property type="term" value="F:phosphatase activity"/>
    <property type="evidence" value="ECO:0007669"/>
    <property type="project" value="TreeGrafter"/>
</dbReference>
<dbReference type="GO" id="GO:0010143">
    <property type="term" value="P:cutin biosynthetic process"/>
    <property type="evidence" value="ECO:0007669"/>
    <property type="project" value="TreeGrafter"/>
</dbReference>
<dbReference type="EMBL" id="JAUUTY010000001">
    <property type="protein sequence ID" value="KAK1697748.1"/>
    <property type="molecule type" value="Genomic_DNA"/>
</dbReference>
<gene>
    <name evidence="4" type="ORF">QYE76_014445</name>
</gene>
<dbReference type="PANTHER" id="PTHR15486">
    <property type="entry name" value="ANCIENT UBIQUITOUS PROTEIN"/>
    <property type="match status" value="1"/>
</dbReference>